<name>A0A8E0TRR7_9CAUL</name>
<dbReference type="OrthoDB" id="7205119at2"/>
<dbReference type="AlphaFoldDB" id="A0A8E0TRR7"/>
<keyword evidence="3" id="KW-1185">Reference proteome</keyword>
<feature type="compositionally biased region" description="Basic and acidic residues" evidence="1">
    <location>
        <begin position="66"/>
        <end position="78"/>
    </location>
</feature>
<sequence>MAQSRKADERYLDKDERELCERARQPALREMKQDELRDLAKRLRERRNRARDIARDQRRSASRGGKPTEGETGSDRKKALLSAGMKRVNRELDRRRAGDRGKAATANLKRALKRKTANQWSGPAYRNADEGLNPTPNTGIAPSGALNAEGQRPVLERSRKVR</sequence>
<evidence type="ECO:0000313" key="3">
    <source>
        <dbReference type="Proteomes" id="UP000016569"/>
    </source>
</evidence>
<accession>A0A8E0TRR7</accession>
<evidence type="ECO:0000256" key="1">
    <source>
        <dbReference type="SAM" id="MobiDB-lite"/>
    </source>
</evidence>
<dbReference type="EMBL" id="BATC01000030">
    <property type="protein sequence ID" value="GAD59545.1"/>
    <property type="molecule type" value="Genomic_DNA"/>
</dbReference>
<proteinExistence type="predicted"/>
<dbReference type="RefSeq" id="WP_021697640.1">
    <property type="nucleotide sequence ID" value="NZ_BATC01000030.1"/>
</dbReference>
<evidence type="ECO:0000313" key="2">
    <source>
        <dbReference type="EMBL" id="GAD59545.1"/>
    </source>
</evidence>
<feature type="compositionally biased region" description="Basic and acidic residues" evidence="1">
    <location>
        <begin position="88"/>
        <end position="102"/>
    </location>
</feature>
<gene>
    <name evidence="2" type="ORF">MBEBAB_1795</name>
</gene>
<reference evidence="3" key="1">
    <citation type="journal article" date="2013" name="Genome Announc.">
        <title>Draft Genome Sequence of the Dimorphic Prosthecate Bacterium Brevundimonas abyssalis TAR-001T.</title>
        <authorList>
            <person name="Tsubouchi T."/>
            <person name="Nishi S."/>
            <person name="Usui K."/>
            <person name="Shimane Y."/>
            <person name="Takaki Y."/>
            <person name="Maruyama T."/>
            <person name="Hatada Y."/>
        </authorList>
    </citation>
    <scope>NUCLEOTIDE SEQUENCE [LARGE SCALE GENOMIC DNA]</scope>
    <source>
        <strain evidence="3">TAR-001</strain>
    </source>
</reference>
<feature type="region of interest" description="Disordered" evidence="1">
    <location>
        <begin position="40"/>
        <end position="162"/>
    </location>
</feature>
<comment type="caution">
    <text evidence="2">The sequence shown here is derived from an EMBL/GenBank/DDBJ whole genome shotgun (WGS) entry which is preliminary data.</text>
</comment>
<dbReference type="Proteomes" id="UP000016569">
    <property type="component" value="Unassembled WGS sequence"/>
</dbReference>
<protein>
    <submittedName>
        <fullName evidence="2">Uncharacterized protein</fullName>
    </submittedName>
</protein>
<organism evidence="2 3">
    <name type="scientific">Brevundimonas abyssalis TAR-001</name>
    <dbReference type="NCBI Taxonomy" id="1391729"/>
    <lineage>
        <taxon>Bacteria</taxon>
        <taxon>Pseudomonadati</taxon>
        <taxon>Pseudomonadota</taxon>
        <taxon>Alphaproteobacteria</taxon>
        <taxon>Caulobacterales</taxon>
        <taxon>Caulobacteraceae</taxon>
        <taxon>Brevundimonas</taxon>
    </lineage>
</organism>
<feature type="compositionally biased region" description="Basic and acidic residues" evidence="1">
    <location>
        <begin position="50"/>
        <end position="59"/>
    </location>
</feature>